<organism evidence="1 2">
    <name type="scientific">Cupriavidus taiwanensis</name>
    <dbReference type="NCBI Taxonomy" id="164546"/>
    <lineage>
        <taxon>Bacteria</taxon>
        <taxon>Pseudomonadati</taxon>
        <taxon>Pseudomonadota</taxon>
        <taxon>Betaproteobacteria</taxon>
        <taxon>Burkholderiales</taxon>
        <taxon>Burkholderiaceae</taxon>
        <taxon>Cupriavidus</taxon>
    </lineage>
</organism>
<evidence type="ECO:0000313" key="1">
    <source>
        <dbReference type="EMBL" id="SPK77421.1"/>
    </source>
</evidence>
<reference evidence="1 2" key="1">
    <citation type="submission" date="2018-01" db="EMBL/GenBank/DDBJ databases">
        <authorList>
            <person name="Gaut B.S."/>
            <person name="Morton B.R."/>
            <person name="Clegg M.T."/>
            <person name="Duvall M.R."/>
        </authorList>
    </citation>
    <scope>NUCLEOTIDE SEQUENCE [LARGE SCALE GENOMIC DNA]</scope>
    <source>
        <strain evidence="1">Cupriavidus taiwanensis LMG 19425</strain>
        <plasmid evidence="2">Plasmid iii</plasmid>
    </source>
</reference>
<dbReference type="EMBL" id="LT991978">
    <property type="protein sequence ID" value="SPK77421.1"/>
    <property type="molecule type" value="Genomic_DNA"/>
</dbReference>
<protein>
    <submittedName>
        <fullName evidence="1">Uncharacterized protein</fullName>
    </submittedName>
</protein>
<gene>
    <name evidence="1" type="ORF">CT19425_P30270</name>
</gene>
<accession>A0A375ITF3</accession>
<geneLocation type="plasmid" evidence="1">
    <name>III</name>
</geneLocation>
<name>A0A375ITF3_9BURK</name>
<evidence type="ECO:0000313" key="2">
    <source>
        <dbReference type="Proteomes" id="UP000255505"/>
    </source>
</evidence>
<proteinExistence type="predicted"/>
<dbReference type="AlphaFoldDB" id="A0A375ITF3"/>
<dbReference type="Proteomes" id="UP000255505">
    <property type="component" value="Plasmid III"/>
</dbReference>
<keyword evidence="1" id="KW-0614">Plasmid</keyword>
<sequence>MAASGLTADTLTPAMGSQKPLCTAPSALWCTIPQRKWRPSAIALARTALLLGWTSSCCQVSPIAKALFSPGNDRICAMTQGLSVRTRLPLAILTPPSSMLTTFQPPSSASPAATGTVRPLTSTTALNCPSNARNDTSLCASPAWRGIRSATPAVGTGPEREIAGAAPAGVAPWEADNSDSSARFTSALYFAISARAFHNAICDCNAASSAASVCRSDAAASTAAAVVADAAALTGAGATALAPDGCAAGVDAGGAASCCDVAGRAVGCAAGCDAGCLRPAAAIAAEMGSDMEDAALAEQATACSSNTAAKATPN</sequence>